<comment type="catalytic activity">
    <reaction evidence="9 10">
        <text>L-glutamyl-tRNA(Gln) + L-glutamine + ATP + H2O = L-glutaminyl-tRNA(Gln) + L-glutamate + ADP + phosphate + H(+)</text>
        <dbReference type="Rhea" id="RHEA:17521"/>
        <dbReference type="Rhea" id="RHEA-COMP:9681"/>
        <dbReference type="Rhea" id="RHEA-COMP:9684"/>
        <dbReference type="ChEBI" id="CHEBI:15377"/>
        <dbReference type="ChEBI" id="CHEBI:15378"/>
        <dbReference type="ChEBI" id="CHEBI:29985"/>
        <dbReference type="ChEBI" id="CHEBI:30616"/>
        <dbReference type="ChEBI" id="CHEBI:43474"/>
        <dbReference type="ChEBI" id="CHEBI:58359"/>
        <dbReference type="ChEBI" id="CHEBI:78520"/>
        <dbReference type="ChEBI" id="CHEBI:78521"/>
        <dbReference type="ChEBI" id="CHEBI:456216"/>
        <dbReference type="EC" id="6.3.5.7"/>
    </reaction>
</comment>
<proteinExistence type="inferred from homology"/>
<evidence type="ECO:0000313" key="13">
    <source>
        <dbReference type="Proteomes" id="UP000592294"/>
    </source>
</evidence>
<evidence type="ECO:0000256" key="3">
    <source>
        <dbReference type="ARBA" id="ARBA00012739"/>
    </source>
</evidence>
<evidence type="ECO:0000313" key="12">
    <source>
        <dbReference type="EMBL" id="NVZ09929.1"/>
    </source>
</evidence>
<dbReference type="GO" id="GO:0030956">
    <property type="term" value="C:glutamyl-tRNA(Gln) amidotransferase complex"/>
    <property type="evidence" value="ECO:0007669"/>
    <property type="project" value="InterPro"/>
</dbReference>
<comment type="function">
    <text evidence="10">Allows the formation of correctly charged Gln-tRNA(Gln) through the transamidation of misacylated Glu-tRNA(Gln) in organisms which lack glutaminyl-tRNA synthetase. The reaction takes place in the presence of glutamine and ATP through an activated gamma-phospho-Glu-tRNA(Gln).</text>
</comment>
<dbReference type="GO" id="GO:0016740">
    <property type="term" value="F:transferase activity"/>
    <property type="evidence" value="ECO:0007669"/>
    <property type="project" value="UniProtKB-KW"/>
</dbReference>
<feature type="active site" description="Acyl-ester intermediate" evidence="10">
    <location>
        <position position="175"/>
    </location>
</feature>
<evidence type="ECO:0000256" key="7">
    <source>
        <dbReference type="ARBA" id="ARBA00022840"/>
    </source>
</evidence>
<feature type="domain" description="Amidase" evidence="11">
    <location>
        <begin position="22"/>
        <end position="463"/>
    </location>
</feature>
<comment type="subunit">
    <text evidence="2 10">Heterotrimer of A, B and C subunits.</text>
</comment>
<keyword evidence="7 10" id="KW-0067">ATP-binding</keyword>
<gene>
    <name evidence="10 12" type="primary">gatA</name>
    <name evidence="12" type="ORF">HW932_11715</name>
</gene>
<accession>A0A850R5I5</accession>
<sequence length="484" mass="51931">MQNKSIAQMAADLRLRTYSSVELTRHYLERIARLDPALNSFITVAAESALAAAERADQTLRSGEAGPLTGIPIAHKDIFCTQGLKTSCGSRMLDDFVAPYDATIVERLAAAGAVVLGKTNMDEFAMGSSNETSWYGPVRNPWDAARVPGGSSGGSAAAVAARLCAAATASDTGGSIRQPAALCGVTGIKPTYGRCSRWGMIAFASSLDQAGVMARSAADAAFILDEMAGFDERDSTSADVPVPDYVDALDDDLHGLRIGLPKEYFGAGLDARIGDAVMAAIKEYEALGAEIVEISLPNSPLSVPVYYVVAPAECSSNLARFDGVRYGHRCDNPKDLQDLYERSRAEGFGPEVQRRIMIGAYVLSAGYYDAYYLKAQKIRQLIADDFKRAFEQVDVIMGPTSPTTAFQLGSKMDDPVSMYLNDIYTIATNLAGLPGMSIPVEPVDGLPVGLQIIGNYFQEARLLNVAHRYQHATHWHQAAPAGFE</sequence>
<dbReference type="SUPFAM" id="SSF75304">
    <property type="entry name" value="Amidase signature (AS) enzymes"/>
    <property type="match status" value="1"/>
</dbReference>
<keyword evidence="13" id="KW-1185">Reference proteome</keyword>
<dbReference type="EC" id="6.3.5.7" evidence="3 10"/>
<evidence type="ECO:0000256" key="1">
    <source>
        <dbReference type="ARBA" id="ARBA00008069"/>
    </source>
</evidence>
<evidence type="ECO:0000256" key="5">
    <source>
        <dbReference type="ARBA" id="ARBA00022598"/>
    </source>
</evidence>
<dbReference type="RefSeq" id="WP_176976677.1">
    <property type="nucleotide sequence ID" value="NZ_JABZEO010000007.1"/>
</dbReference>
<dbReference type="GO" id="GO:0005524">
    <property type="term" value="F:ATP binding"/>
    <property type="evidence" value="ECO:0007669"/>
    <property type="project" value="UniProtKB-KW"/>
</dbReference>
<dbReference type="PANTHER" id="PTHR11895">
    <property type="entry name" value="TRANSAMIDASE"/>
    <property type="match status" value="1"/>
</dbReference>
<dbReference type="NCBIfam" id="TIGR00132">
    <property type="entry name" value="gatA"/>
    <property type="match status" value="1"/>
</dbReference>
<feature type="active site" description="Charge relay system" evidence="10">
    <location>
        <position position="151"/>
    </location>
</feature>
<keyword evidence="12" id="KW-0808">Transferase</keyword>
<keyword evidence="8 10" id="KW-0648">Protein biosynthesis</keyword>
<keyword evidence="6 10" id="KW-0547">Nucleotide-binding</keyword>
<evidence type="ECO:0000256" key="9">
    <source>
        <dbReference type="ARBA" id="ARBA00047407"/>
    </source>
</evidence>
<protein>
    <recommendedName>
        <fullName evidence="4 10">Glutamyl-tRNA(Gln) amidotransferase subunit A</fullName>
        <shortName evidence="10">Glu-ADT subunit A</shortName>
        <ecNumber evidence="3 10">6.3.5.7</ecNumber>
    </recommendedName>
</protein>
<dbReference type="GO" id="GO:0006412">
    <property type="term" value="P:translation"/>
    <property type="evidence" value="ECO:0007669"/>
    <property type="project" value="UniProtKB-UniRule"/>
</dbReference>
<evidence type="ECO:0000256" key="2">
    <source>
        <dbReference type="ARBA" id="ARBA00011123"/>
    </source>
</evidence>
<dbReference type="Gene3D" id="3.90.1300.10">
    <property type="entry name" value="Amidase signature (AS) domain"/>
    <property type="match status" value="1"/>
</dbReference>
<evidence type="ECO:0000256" key="6">
    <source>
        <dbReference type="ARBA" id="ARBA00022741"/>
    </source>
</evidence>
<evidence type="ECO:0000256" key="4">
    <source>
        <dbReference type="ARBA" id="ARBA00014428"/>
    </source>
</evidence>
<comment type="similarity">
    <text evidence="1 10">Belongs to the amidase family. GatA subfamily.</text>
</comment>
<dbReference type="Proteomes" id="UP000592294">
    <property type="component" value="Unassembled WGS sequence"/>
</dbReference>
<dbReference type="Pfam" id="PF01425">
    <property type="entry name" value="Amidase"/>
    <property type="match status" value="1"/>
</dbReference>
<dbReference type="PANTHER" id="PTHR11895:SF151">
    <property type="entry name" value="GLUTAMYL-TRNA(GLN) AMIDOTRANSFERASE SUBUNIT A"/>
    <property type="match status" value="1"/>
</dbReference>
<dbReference type="InterPro" id="IPR036928">
    <property type="entry name" value="AS_sf"/>
</dbReference>
<dbReference type="InterPro" id="IPR020556">
    <property type="entry name" value="Amidase_CS"/>
</dbReference>
<reference evidence="12 13" key="1">
    <citation type="submission" date="2020-06" db="EMBL/GenBank/DDBJ databases">
        <title>Whole-genome sequence of Allochromatium humboldtianum DSM 21881, type strain.</title>
        <authorList>
            <person name="Kyndt J.A."/>
            <person name="Meyer T.E."/>
        </authorList>
    </citation>
    <scope>NUCLEOTIDE SEQUENCE [LARGE SCALE GENOMIC DNA]</scope>
    <source>
        <strain evidence="12 13">DSM 21881</strain>
    </source>
</reference>
<evidence type="ECO:0000256" key="8">
    <source>
        <dbReference type="ARBA" id="ARBA00022917"/>
    </source>
</evidence>
<feature type="active site" description="Charge relay system" evidence="10">
    <location>
        <position position="76"/>
    </location>
</feature>
<dbReference type="InterPro" id="IPR004412">
    <property type="entry name" value="GatA"/>
</dbReference>
<dbReference type="InterPro" id="IPR000120">
    <property type="entry name" value="Amidase"/>
</dbReference>
<organism evidence="12 13">
    <name type="scientific">Allochromatium humboldtianum</name>
    <dbReference type="NCBI Taxonomy" id="504901"/>
    <lineage>
        <taxon>Bacteria</taxon>
        <taxon>Pseudomonadati</taxon>
        <taxon>Pseudomonadota</taxon>
        <taxon>Gammaproteobacteria</taxon>
        <taxon>Chromatiales</taxon>
        <taxon>Chromatiaceae</taxon>
        <taxon>Allochromatium</taxon>
    </lineage>
</organism>
<keyword evidence="5 10" id="KW-0436">Ligase</keyword>
<dbReference type="PROSITE" id="PS00571">
    <property type="entry name" value="AMIDASES"/>
    <property type="match status" value="1"/>
</dbReference>
<dbReference type="EMBL" id="JABZEO010000007">
    <property type="protein sequence ID" value="NVZ09929.1"/>
    <property type="molecule type" value="Genomic_DNA"/>
</dbReference>
<comment type="caution">
    <text evidence="12">The sequence shown here is derived from an EMBL/GenBank/DDBJ whole genome shotgun (WGS) entry which is preliminary data.</text>
</comment>
<name>A0A850R5I5_9GAMM</name>
<dbReference type="AlphaFoldDB" id="A0A850R5I5"/>
<evidence type="ECO:0000256" key="10">
    <source>
        <dbReference type="HAMAP-Rule" id="MF_00120"/>
    </source>
</evidence>
<dbReference type="GO" id="GO:0050567">
    <property type="term" value="F:glutaminyl-tRNA synthase (glutamine-hydrolyzing) activity"/>
    <property type="evidence" value="ECO:0007669"/>
    <property type="project" value="UniProtKB-UniRule"/>
</dbReference>
<dbReference type="InterPro" id="IPR023631">
    <property type="entry name" value="Amidase_dom"/>
</dbReference>
<evidence type="ECO:0000259" key="11">
    <source>
        <dbReference type="Pfam" id="PF01425"/>
    </source>
</evidence>
<dbReference type="HAMAP" id="MF_00120">
    <property type="entry name" value="GatA"/>
    <property type="match status" value="1"/>
</dbReference>